<evidence type="ECO:0000256" key="12">
    <source>
        <dbReference type="ARBA" id="ARBA00022842"/>
    </source>
</evidence>
<dbReference type="PANTHER" id="PTHR11136">
    <property type="entry name" value="FOLYLPOLYGLUTAMATE SYNTHASE-RELATED"/>
    <property type="match status" value="1"/>
</dbReference>
<organism evidence="21 22">
    <name type="scientific">Escherichia coli</name>
    <dbReference type="NCBI Taxonomy" id="562"/>
    <lineage>
        <taxon>Bacteria</taxon>
        <taxon>Pseudomonadati</taxon>
        <taxon>Pseudomonadota</taxon>
        <taxon>Gammaproteobacteria</taxon>
        <taxon>Enterobacterales</taxon>
        <taxon>Enterobacteriaceae</taxon>
        <taxon>Escherichia</taxon>
    </lineage>
</organism>
<dbReference type="InterPro" id="IPR001645">
    <property type="entry name" value="Folylpolyglutamate_synth"/>
</dbReference>
<comment type="function">
    <text evidence="2 18">Functions in two distinct reactions of the de novo folate biosynthetic pathway. Catalyzes the addition of a glutamate residue to dihydropteroate (7,8-dihydropteroate or H2Pte) to form dihydrofolate (7,8-dihydrofolate monoglutamate or H2Pte-Glu). Also catalyzes successive additions of L-glutamate to tetrahydrofolate or 10-formyltetrahydrofolate or 5,10-methylenetetrahydrofolate, leading to folylpolyglutamate derivatives.</text>
</comment>
<name>A0AAI9B2V2_ECOLX</name>
<comment type="pathway">
    <text evidence="3">Cofactor biosynthesis; tetrahydrofolate biosynthesis; 7,8-dihydrofolate from 2-amino-4-hydroxy-6-hydroxymethyl-7,8-dihydropteridine diphosphate and 4-aminobenzoate: step 2/2.</text>
</comment>
<dbReference type="PANTHER" id="PTHR11136:SF0">
    <property type="entry name" value="DIHYDROFOLATE SYNTHETASE-RELATED"/>
    <property type="match status" value="1"/>
</dbReference>
<keyword evidence="11 18" id="KW-0067">ATP-binding</keyword>
<evidence type="ECO:0000256" key="5">
    <source>
        <dbReference type="ARBA" id="ARBA00008276"/>
    </source>
</evidence>
<keyword evidence="12" id="KW-0460">Magnesium</keyword>
<feature type="domain" description="Mur ligase central" evidence="20">
    <location>
        <begin position="54"/>
        <end position="208"/>
    </location>
</feature>
<dbReference type="Pfam" id="PF02875">
    <property type="entry name" value="Mur_ligase_C"/>
    <property type="match status" value="1"/>
</dbReference>
<evidence type="ECO:0000256" key="16">
    <source>
        <dbReference type="ARBA" id="ARBA00049035"/>
    </source>
</evidence>
<proteinExistence type="inferred from homology"/>
<dbReference type="PROSITE" id="PS01012">
    <property type="entry name" value="FOLYLPOLYGLU_SYNT_2"/>
    <property type="match status" value="1"/>
</dbReference>
<comment type="subunit">
    <text evidence="6">Monomer.</text>
</comment>
<dbReference type="GO" id="GO:0046872">
    <property type="term" value="F:metal ion binding"/>
    <property type="evidence" value="ECO:0007669"/>
    <property type="project" value="UniProtKB-KW"/>
</dbReference>
<evidence type="ECO:0000256" key="13">
    <source>
        <dbReference type="ARBA" id="ARBA00022909"/>
    </source>
</evidence>
<evidence type="ECO:0000256" key="9">
    <source>
        <dbReference type="ARBA" id="ARBA00022723"/>
    </source>
</evidence>
<comment type="pathway">
    <text evidence="4">Cofactor biosynthesis; tetrahydrofolylpolyglutamate biosynthesis.</text>
</comment>
<dbReference type="GO" id="GO:0005524">
    <property type="term" value="F:ATP binding"/>
    <property type="evidence" value="ECO:0007669"/>
    <property type="project" value="UniProtKB-KW"/>
</dbReference>
<dbReference type="Gene3D" id="3.90.190.20">
    <property type="entry name" value="Mur ligase, C-terminal domain"/>
    <property type="match status" value="1"/>
</dbReference>
<dbReference type="NCBIfam" id="NF008101">
    <property type="entry name" value="PRK10846.1"/>
    <property type="match status" value="1"/>
</dbReference>
<evidence type="ECO:0000256" key="14">
    <source>
        <dbReference type="ARBA" id="ARBA00047493"/>
    </source>
</evidence>
<evidence type="ECO:0000259" key="19">
    <source>
        <dbReference type="Pfam" id="PF02875"/>
    </source>
</evidence>
<evidence type="ECO:0000256" key="3">
    <source>
        <dbReference type="ARBA" id="ARBA00004799"/>
    </source>
</evidence>
<dbReference type="InterPro" id="IPR013221">
    <property type="entry name" value="Mur_ligase_cen"/>
</dbReference>
<dbReference type="EMBL" id="AASZRA010000001">
    <property type="protein sequence ID" value="EFI6950691.1"/>
    <property type="molecule type" value="Genomic_DNA"/>
</dbReference>
<keyword evidence="10 18" id="KW-0547">Nucleotide-binding</keyword>
<dbReference type="InterPro" id="IPR036615">
    <property type="entry name" value="Mur_ligase_C_dom_sf"/>
</dbReference>
<dbReference type="PIRSF" id="PIRSF001563">
    <property type="entry name" value="Folylpolyglu_synth"/>
    <property type="match status" value="1"/>
</dbReference>
<sequence>MIIKRTPQAASPLASWLSYLENLHSKTIDLGLERVSQVAARLGVLKPAPFVFTVAGTNGKGTTCRTLESILMVAGYKVGVYSSPHLVRYTERVRVQGQELPESAHTASFAEIESAHTASFAEIESARGDISLTYFEYGTLSALWLFKQAQLDVVILEVGLGGRLDATNIVDADVAVVTSIALDHTDWLGPDRESIGREKAGIFRSEKPAIVGEPEMPSTIADVAQEKGALLQRRGVEWNYSVTDHDWAFSDAHGTLENLPLPLVPQPNAATALAALRASGLEVSETAIRDGIASAILPGRFQIVSESPRVIFDVAHNPHAAEYLTGRMKALPKNGRVLAVIGMLHDKDIAGTLAWLKSVVDDWYCAPLEGPRGATAEQLLEHLGNGKSFDSVAQAWDAAMADAKAEDTVLVCGSFHTVAHVMEVIDARRSGGK</sequence>
<evidence type="ECO:0000256" key="10">
    <source>
        <dbReference type="ARBA" id="ARBA00022741"/>
    </source>
</evidence>
<dbReference type="GO" id="GO:0005737">
    <property type="term" value="C:cytoplasm"/>
    <property type="evidence" value="ECO:0007669"/>
    <property type="project" value="TreeGrafter"/>
</dbReference>
<dbReference type="GO" id="GO:0008841">
    <property type="term" value="F:dihydrofolate synthase activity"/>
    <property type="evidence" value="ECO:0007669"/>
    <property type="project" value="UniProtKB-EC"/>
</dbReference>
<evidence type="ECO:0000256" key="2">
    <source>
        <dbReference type="ARBA" id="ARBA00002714"/>
    </source>
</evidence>
<comment type="catalytic activity">
    <reaction evidence="17">
        <text>7,8-dihydropteroate + L-glutamate + ATP = 7,8-dihydrofolate + ADP + phosphate + H(+)</text>
        <dbReference type="Rhea" id="RHEA:23584"/>
        <dbReference type="ChEBI" id="CHEBI:15378"/>
        <dbReference type="ChEBI" id="CHEBI:17839"/>
        <dbReference type="ChEBI" id="CHEBI:29985"/>
        <dbReference type="ChEBI" id="CHEBI:30616"/>
        <dbReference type="ChEBI" id="CHEBI:43474"/>
        <dbReference type="ChEBI" id="CHEBI:57451"/>
        <dbReference type="ChEBI" id="CHEBI:456216"/>
        <dbReference type="EC" id="6.3.2.12"/>
    </reaction>
</comment>
<evidence type="ECO:0000256" key="17">
    <source>
        <dbReference type="ARBA" id="ARBA00049161"/>
    </source>
</evidence>
<keyword evidence="13" id="KW-0289">Folate biosynthesis</keyword>
<protein>
    <recommendedName>
        <fullName evidence="7 18">Dihydrofolate synthase/folylpolyglutamate synthase</fullName>
    </recommendedName>
</protein>
<keyword evidence="9" id="KW-0479">Metal-binding</keyword>
<evidence type="ECO:0000259" key="20">
    <source>
        <dbReference type="Pfam" id="PF08245"/>
    </source>
</evidence>
<keyword evidence="8 18" id="KW-0436">Ligase</keyword>
<evidence type="ECO:0000256" key="15">
    <source>
        <dbReference type="ARBA" id="ARBA00047808"/>
    </source>
</evidence>
<comment type="cofactor">
    <cofactor evidence="1">
        <name>Mg(2+)</name>
        <dbReference type="ChEBI" id="CHEBI:18420"/>
    </cofactor>
</comment>
<dbReference type="SUPFAM" id="SSF53623">
    <property type="entry name" value="MurD-like peptide ligases, catalytic domain"/>
    <property type="match status" value="1"/>
</dbReference>
<evidence type="ECO:0000313" key="22">
    <source>
        <dbReference type="Proteomes" id="UP000775646"/>
    </source>
</evidence>
<comment type="caution">
    <text evidence="21">The sequence shown here is derived from an EMBL/GenBank/DDBJ whole genome shotgun (WGS) entry which is preliminary data.</text>
</comment>
<dbReference type="SUPFAM" id="SSF53244">
    <property type="entry name" value="MurD-like peptide ligases, peptide-binding domain"/>
    <property type="match status" value="1"/>
</dbReference>
<feature type="domain" description="Mur ligase C-terminal" evidence="19">
    <location>
        <begin position="299"/>
        <end position="415"/>
    </location>
</feature>
<dbReference type="RefSeq" id="WP_065227316.1">
    <property type="nucleotide sequence ID" value="NZ_CP015229.1"/>
</dbReference>
<dbReference type="FunFam" id="3.40.1190.10:FF:000004">
    <property type="entry name" value="Dihydrofolate synthase/folylpolyglutamate synthase"/>
    <property type="match status" value="1"/>
</dbReference>
<dbReference type="InterPro" id="IPR036565">
    <property type="entry name" value="Mur-like_cat_sf"/>
</dbReference>
<dbReference type="FunFam" id="3.90.190.20:FF:000005">
    <property type="entry name" value="Dihydrofolate synthase/folylpolyglutamate synthase"/>
    <property type="match status" value="1"/>
</dbReference>
<evidence type="ECO:0000256" key="8">
    <source>
        <dbReference type="ARBA" id="ARBA00022598"/>
    </source>
</evidence>
<dbReference type="Gene3D" id="3.40.1190.10">
    <property type="entry name" value="Mur-like, catalytic domain"/>
    <property type="match status" value="1"/>
</dbReference>
<dbReference type="Pfam" id="PF08245">
    <property type="entry name" value="Mur_ligase_M"/>
    <property type="match status" value="1"/>
</dbReference>
<dbReference type="PROSITE" id="PS01011">
    <property type="entry name" value="FOLYLPOLYGLU_SYNT_1"/>
    <property type="match status" value="1"/>
</dbReference>
<gene>
    <name evidence="21" type="primary">folC</name>
    <name evidence="21" type="ORF">BCB93_000250</name>
</gene>
<evidence type="ECO:0000256" key="4">
    <source>
        <dbReference type="ARBA" id="ARBA00005150"/>
    </source>
</evidence>
<comment type="similarity">
    <text evidence="5 18">Belongs to the folylpolyglutamate synthase family.</text>
</comment>
<dbReference type="GO" id="GO:0046656">
    <property type="term" value="P:folic acid biosynthetic process"/>
    <property type="evidence" value="ECO:0007669"/>
    <property type="project" value="UniProtKB-KW"/>
</dbReference>
<comment type="catalytic activity">
    <reaction evidence="16">
        <text>(6R)-5,10-methylenetetrahydrofolyl-(gamma-L-Glu)(n) + L-glutamate + ATP = (6R)-5,10-methylenetetrahydrofolyl-(gamma-L-Glu)(n+1) + ADP + phosphate + H(+)</text>
        <dbReference type="Rhea" id="RHEA:51912"/>
        <dbReference type="Rhea" id="RHEA-COMP:13257"/>
        <dbReference type="Rhea" id="RHEA-COMP:13258"/>
        <dbReference type="ChEBI" id="CHEBI:15378"/>
        <dbReference type="ChEBI" id="CHEBI:29985"/>
        <dbReference type="ChEBI" id="CHEBI:30616"/>
        <dbReference type="ChEBI" id="CHEBI:43474"/>
        <dbReference type="ChEBI" id="CHEBI:136572"/>
        <dbReference type="ChEBI" id="CHEBI:456216"/>
        <dbReference type="EC" id="6.3.2.17"/>
    </reaction>
</comment>
<dbReference type="Proteomes" id="UP000775646">
    <property type="component" value="Unassembled WGS sequence"/>
</dbReference>
<reference evidence="21" key="1">
    <citation type="submission" date="2020-02" db="EMBL/GenBank/DDBJ databases">
        <authorList>
            <consortium name="GenomeTrakr network: Whole genome sequencing for foodborne pathogen traceback"/>
        </authorList>
    </citation>
    <scope>NUCLEOTIDE SEQUENCE</scope>
    <source>
        <strain evidence="21">CFSAN046653</strain>
    </source>
</reference>
<evidence type="ECO:0000256" key="18">
    <source>
        <dbReference type="PIRNR" id="PIRNR001563"/>
    </source>
</evidence>
<comment type="catalytic activity">
    <reaction evidence="15">
        <text>10-formyltetrahydrofolyl-(gamma-L-Glu)(n) + L-glutamate + ATP = 10-formyltetrahydrofolyl-(gamma-L-Glu)(n+1) + ADP + phosphate + H(+)</text>
        <dbReference type="Rhea" id="RHEA:51904"/>
        <dbReference type="Rhea" id="RHEA-COMP:13088"/>
        <dbReference type="Rhea" id="RHEA-COMP:14300"/>
        <dbReference type="ChEBI" id="CHEBI:15378"/>
        <dbReference type="ChEBI" id="CHEBI:29985"/>
        <dbReference type="ChEBI" id="CHEBI:30616"/>
        <dbReference type="ChEBI" id="CHEBI:43474"/>
        <dbReference type="ChEBI" id="CHEBI:134413"/>
        <dbReference type="ChEBI" id="CHEBI:456216"/>
        <dbReference type="EC" id="6.3.2.17"/>
    </reaction>
</comment>
<evidence type="ECO:0000256" key="1">
    <source>
        <dbReference type="ARBA" id="ARBA00001946"/>
    </source>
</evidence>
<evidence type="ECO:0000256" key="11">
    <source>
        <dbReference type="ARBA" id="ARBA00022840"/>
    </source>
</evidence>
<dbReference type="NCBIfam" id="TIGR01499">
    <property type="entry name" value="folC"/>
    <property type="match status" value="1"/>
</dbReference>
<dbReference type="GO" id="GO:0004326">
    <property type="term" value="F:tetrahydrofolylpolyglutamate synthase activity"/>
    <property type="evidence" value="ECO:0007669"/>
    <property type="project" value="UniProtKB-EC"/>
</dbReference>
<dbReference type="InterPro" id="IPR004101">
    <property type="entry name" value="Mur_ligase_C"/>
</dbReference>
<evidence type="ECO:0000256" key="6">
    <source>
        <dbReference type="ARBA" id="ARBA00011245"/>
    </source>
</evidence>
<comment type="catalytic activity">
    <reaction evidence="14">
        <text>(6S)-5,6,7,8-tetrahydrofolyl-(gamma-L-Glu)(n) + L-glutamate + ATP = (6S)-5,6,7,8-tetrahydrofolyl-(gamma-L-Glu)(n+1) + ADP + phosphate + H(+)</text>
        <dbReference type="Rhea" id="RHEA:10580"/>
        <dbReference type="Rhea" id="RHEA-COMP:14738"/>
        <dbReference type="Rhea" id="RHEA-COMP:14740"/>
        <dbReference type="ChEBI" id="CHEBI:15378"/>
        <dbReference type="ChEBI" id="CHEBI:29985"/>
        <dbReference type="ChEBI" id="CHEBI:30616"/>
        <dbReference type="ChEBI" id="CHEBI:43474"/>
        <dbReference type="ChEBI" id="CHEBI:141005"/>
        <dbReference type="ChEBI" id="CHEBI:456216"/>
        <dbReference type="EC" id="6.3.2.17"/>
    </reaction>
</comment>
<dbReference type="AlphaFoldDB" id="A0AAI9B2V2"/>
<evidence type="ECO:0000256" key="7">
    <source>
        <dbReference type="ARBA" id="ARBA00019357"/>
    </source>
</evidence>
<dbReference type="InterPro" id="IPR018109">
    <property type="entry name" value="Folylpolyglutamate_synth_CS"/>
</dbReference>
<evidence type="ECO:0000313" key="21">
    <source>
        <dbReference type="EMBL" id="EFI6950691.1"/>
    </source>
</evidence>
<accession>A0AAI9B2V2</accession>